<dbReference type="InterPro" id="IPR011990">
    <property type="entry name" value="TPR-like_helical_dom_sf"/>
</dbReference>
<evidence type="ECO:0000313" key="1">
    <source>
        <dbReference type="EMBL" id="TQL78614.1"/>
    </source>
</evidence>
<organism evidence="1 2">
    <name type="scientific">Stackebrandtia endophytica</name>
    <dbReference type="NCBI Taxonomy" id="1496996"/>
    <lineage>
        <taxon>Bacteria</taxon>
        <taxon>Bacillati</taxon>
        <taxon>Actinomycetota</taxon>
        <taxon>Actinomycetes</taxon>
        <taxon>Glycomycetales</taxon>
        <taxon>Glycomycetaceae</taxon>
        <taxon>Stackebrandtia</taxon>
    </lineage>
</organism>
<gene>
    <name evidence="1" type="ORF">FB566_4204</name>
</gene>
<keyword evidence="2" id="KW-1185">Reference proteome</keyword>
<proteinExistence type="predicted"/>
<dbReference type="RefSeq" id="WP_142043288.1">
    <property type="nucleotide sequence ID" value="NZ_JBHTGS010000003.1"/>
</dbReference>
<protein>
    <recommendedName>
        <fullName evidence="3">Tetratricopeptide repeat protein</fullName>
    </recommendedName>
</protein>
<dbReference type="InParanoid" id="A0A543B1B2"/>
<name>A0A543B1B2_9ACTN</name>
<dbReference type="AlphaFoldDB" id="A0A543B1B2"/>
<evidence type="ECO:0000313" key="2">
    <source>
        <dbReference type="Proteomes" id="UP000317043"/>
    </source>
</evidence>
<reference evidence="1 2" key="1">
    <citation type="submission" date="2019-06" db="EMBL/GenBank/DDBJ databases">
        <title>Sequencing the genomes of 1000 actinobacteria strains.</title>
        <authorList>
            <person name="Klenk H.-P."/>
        </authorList>
    </citation>
    <scope>NUCLEOTIDE SEQUENCE [LARGE SCALE GENOMIC DNA]</scope>
    <source>
        <strain evidence="1 2">DSM 45928</strain>
    </source>
</reference>
<dbReference type="OrthoDB" id="4318771at2"/>
<accession>A0A543B1B2</accession>
<dbReference type="Gene3D" id="1.25.40.10">
    <property type="entry name" value="Tetratricopeptide repeat domain"/>
    <property type="match status" value="1"/>
</dbReference>
<dbReference type="Proteomes" id="UP000317043">
    <property type="component" value="Unassembled WGS sequence"/>
</dbReference>
<evidence type="ECO:0008006" key="3">
    <source>
        <dbReference type="Google" id="ProtNLM"/>
    </source>
</evidence>
<comment type="caution">
    <text evidence="1">The sequence shown here is derived from an EMBL/GenBank/DDBJ whole genome shotgun (WGS) entry which is preliminary data.</text>
</comment>
<sequence length="234" mass="25535">MNRLRLRGCWDEVIGLLAESARDTPADAVELAATMVERSMYTMENWIIAEEAVTQAQDLVEGNNQLTGAAALERAYLAYGLTRLGLDDQTEVAEAALRRADEVLPVNSPRRRLLLFRTGLVRQHLTDAPEVATELYRAALLAAEATRDKLLHADILQQLGELAQTQEGPAAARELFADTLRLRVEAGCIIGLAPAMVALAEVSTPEEAQALRAEATRLHAALGSVPVWLFDGFH</sequence>
<dbReference type="EMBL" id="VFOW01000001">
    <property type="protein sequence ID" value="TQL78614.1"/>
    <property type="molecule type" value="Genomic_DNA"/>
</dbReference>